<dbReference type="RefSeq" id="WP_117443735.1">
    <property type="nucleotide sequence ID" value="NZ_JAJFEN010000096.1"/>
</dbReference>
<name>A0A3E2VTC3_CLOIN</name>
<dbReference type="EMBL" id="QVEV01000023">
    <property type="protein sequence ID" value="RGC14136.1"/>
    <property type="molecule type" value="Genomic_DNA"/>
</dbReference>
<gene>
    <name evidence="1" type="ORF">DXA38_14250</name>
</gene>
<reference evidence="1 2" key="1">
    <citation type="submission" date="2018-08" db="EMBL/GenBank/DDBJ databases">
        <title>A genome reference for cultivated species of the human gut microbiota.</title>
        <authorList>
            <person name="Zou Y."/>
            <person name="Xue W."/>
            <person name="Luo G."/>
        </authorList>
    </citation>
    <scope>NUCLEOTIDE SEQUENCE [LARGE SCALE GENOMIC DNA]</scope>
    <source>
        <strain evidence="1 2">OF01-2LB</strain>
    </source>
</reference>
<organism evidence="1 2">
    <name type="scientific">Clostridium innocuum</name>
    <dbReference type="NCBI Taxonomy" id="1522"/>
    <lineage>
        <taxon>Bacteria</taxon>
        <taxon>Bacillati</taxon>
        <taxon>Bacillota</taxon>
        <taxon>Clostridia</taxon>
        <taxon>Eubacteriales</taxon>
        <taxon>Clostridiaceae</taxon>
        <taxon>Clostridium</taxon>
    </lineage>
</organism>
<evidence type="ECO:0000313" key="2">
    <source>
        <dbReference type="Proteomes" id="UP000260025"/>
    </source>
</evidence>
<dbReference type="Proteomes" id="UP000260025">
    <property type="component" value="Unassembled WGS sequence"/>
</dbReference>
<protein>
    <submittedName>
        <fullName evidence="1">Uncharacterized protein</fullName>
    </submittedName>
</protein>
<accession>A0A3E2VTC3</accession>
<sequence>MQEKRSPLEYPFLDYKGIMYVLGDICKKDQAYKIIHYLLNEIDDDGNLLIDPKRVPTINKLIVPTDIFCKRFGIDRDRYK</sequence>
<dbReference type="AlphaFoldDB" id="A0A3E2VTC3"/>
<proteinExistence type="predicted"/>
<comment type="caution">
    <text evidence="1">The sequence shown here is derived from an EMBL/GenBank/DDBJ whole genome shotgun (WGS) entry which is preliminary data.</text>
</comment>
<dbReference type="OrthoDB" id="9938466at2"/>
<evidence type="ECO:0000313" key="1">
    <source>
        <dbReference type="EMBL" id="RGC14136.1"/>
    </source>
</evidence>